<dbReference type="AlphaFoldDB" id="Q39C45"/>
<dbReference type="Pfam" id="PF01381">
    <property type="entry name" value="HTH_3"/>
    <property type="match status" value="1"/>
</dbReference>
<dbReference type="SUPFAM" id="SSF47413">
    <property type="entry name" value="lambda repressor-like DNA-binding domains"/>
    <property type="match status" value="1"/>
</dbReference>
<sequence>MRGIPCPATAPPVRSPPDSLPRKRFMDSDLMRIGQRIRRLRREAKKTLLEVATEAKLSVGFLSQVERHLTGISLSSLVNVAKALDVPLSALIDQPRQAQPDSHEGRRKPYALDARSQWYERLSTTFDGSQINALKVQMMEGYRSEWVAHGGDEFVYVLAGRICYTVGKKDYPLSPGDSLHFDARKRHRVANVGDGPAEVIAVGTLPLFDDRGAGFVSATMDLRKPAPVARATPAEPRAGRRGPAPKRAERDRDAGPAGKEKKAAAKPRASAGKRPAAAKPARKKKS</sequence>
<dbReference type="GO" id="GO:0005829">
    <property type="term" value="C:cytosol"/>
    <property type="evidence" value="ECO:0007669"/>
    <property type="project" value="TreeGrafter"/>
</dbReference>
<dbReference type="InterPro" id="IPR010982">
    <property type="entry name" value="Lambda_DNA-bd_dom_sf"/>
</dbReference>
<feature type="compositionally biased region" description="Pro residues" evidence="2">
    <location>
        <begin position="8"/>
        <end position="19"/>
    </location>
</feature>
<name>Q39C45_BURL3</name>
<feature type="region of interest" description="Disordered" evidence="2">
    <location>
        <begin position="1"/>
        <end position="23"/>
    </location>
</feature>
<evidence type="ECO:0000259" key="3">
    <source>
        <dbReference type="PROSITE" id="PS50943"/>
    </source>
</evidence>
<dbReference type="InterPro" id="IPR014710">
    <property type="entry name" value="RmlC-like_jellyroll"/>
</dbReference>
<dbReference type="Gene3D" id="1.10.260.40">
    <property type="entry name" value="lambda repressor-like DNA-binding domains"/>
    <property type="match status" value="1"/>
</dbReference>
<dbReference type="SMART" id="SM00530">
    <property type="entry name" value="HTH_XRE"/>
    <property type="match status" value="1"/>
</dbReference>
<dbReference type="CDD" id="cd00093">
    <property type="entry name" value="HTH_XRE"/>
    <property type="match status" value="1"/>
</dbReference>
<dbReference type="SUPFAM" id="SSF51182">
    <property type="entry name" value="RmlC-like cupins"/>
    <property type="match status" value="1"/>
</dbReference>
<feature type="compositionally biased region" description="Low complexity" evidence="2">
    <location>
        <begin position="266"/>
        <end position="279"/>
    </location>
</feature>
<organism evidence="4 5">
    <name type="scientific">Burkholderia lata (strain ATCC 17760 / DSM 23089 / LMG 22485 / NCIMB 9086 / R18194 / 383)</name>
    <dbReference type="NCBI Taxonomy" id="482957"/>
    <lineage>
        <taxon>Bacteria</taxon>
        <taxon>Pseudomonadati</taxon>
        <taxon>Pseudomonadota</taxon>
        <taxon>Betaproteobacteria</taxon>
        <taxon>Burkholderiales</taxon>
        <taxon>Burkholderiaceae</taxon>
        <taxon>Burkholderia</taxon>
        <taxon>Burkholderia cepacia complex</taxon>
    </lineage>
</organism>
<dbReference type="InterPro" id="IPR013096">
    <property type="entry name" value="Cupin_2"/>
</dbReference>
<gene>
    <name evidence="4" type="ordered locus">Bcep18194_A6377</name>
</gene>
<dbReference type="Proteomes" id="UP000002705">
    <property type="component" value="Chromosome 1"/>
</dbReference>
<proteinExistence type="predicted"/>
<dbReference type="InterPro" id="IPR011051">
    <property type="entry name" value="RmlC_Cupin_sf"/>
</dbReference>
<keyword evidence="5" id="KW-1185">Reference proteome</keyword>
<evidence type="ECO:0000313" key="5">
    <source>
        <dbReference type="Proteomes" id="UP000002705"/>
    </source>
</evidence>
<reference evidence="4" key="1">
    <citation type="submission" date="2009-01" db="EMBL/GenBank/DDBJ databases">
        <title>Complete sequence of chromosome 1 of Burkholderia sp. 383.</title>
        <authorList>
            <consortium name="US DOE Joint Genome Institute"/>
            <person name="Copeland A."/>
            <person name="Lucas S."/>
            <person name="Lapidus A."/>
            <person name="Barry K."/>
            <person name="Detter J.C."/>
            <person name="Glavina T."/>
            <person name="Hammon N."/>
            <person name="Israni S."/>
            <person name="Pitluck S."/>
            <person name="Chain P."/>
            <person name="Malfatti S."/>
            <person name="Shin M."/>
            <person name="Vergez L."/>
            <person name="Schmutz J."/>
            <person name="Larimer F."/>
            <person name="Land M."/>
            <person name="Kyrpides N."/>
            <person name="Lykidis A."/>
            <person name="Richardson P."/>
        </authorList>
    </citation>
    <scope>NUCLEOTIDE SEQUENCE</scope>
    <source>
        <strain evidence="4">383</strain>
    </source>
</reference>
<evidence type="ECO:0000256" key="1">
    <source>
        <dbReference type="ARBA" id="ARBA00023125"/>
    </source>
</evidence>
<dbReference type="PANTHER" id="PTHR46797">
    <property type="entry name" value="HTH-TYPE TRANSCRIPTIONAL REGULATOR"/>
    <property type="match status" value="1"/>
</dbReference>
<dbReference type="Gene3D" id="2.60.120.10">
    <property type="entry name" value="Jelly Rolls"/>
    <property type="match status" value="1"/>
</dbReference>
<feature type="domain" description="HTH cro/C1-type" evidence="3">
    <location>
        <begin position="37"/>
        <end position="91"/>
    </location>
</feature>
<protein>
    <submittedName>
        <fullName evidence="4">Transcriptional regulator, XRE family with cupin sensor</fullName>
    </submittedName>
</protein>
<dbReference type="InterPro" id="IPR050807">
    <property type="entry name" value="TransReg_Diox_bact_type"/>
</dbReference>
<dbReference type="Pfam" id="PF07883">
    <property type="entry name" value="Cupin_2"/>
    <property type="match status" value="1"/>
</dbReference>
<accession>Q39C45</accession>
<dbReference type="PANTHER" id="PTHR46797:SF25">
    <property type="entry name" value="TRANSCRIPTIONAL REGULATOR"/>
    <property type="match status" value="1"/>
</dbReference>
<keyword evidence="1" id="KW-0238">DNA-binding</keyword>
<dbReference type="GO" id="GO:0003677">
    <property type="term" value="F:DNA binding"/>
    <property type="evidence" value="ECO:0007669"/>
    <property type="project" value="UniProtKB-KW"/>
</dbReference>
<dbReference type="KEGG" id="bur:Bcep18194_A6377"/>
<feature type="region of interest" description="Disordered" evidence="2">
    <location>
        <begin position="226"/>
        <end position="286"/>
    </location>
</feature>
<dbReference type="InterPro" id="IPR001387">
    <property type="entry name" value="Cro/C1-type_HTH"/>
</dbReference>
<evidence type="ECO:0000313" key="4">
    <source>
        <dbReference type="EMBL" id="ABB09971.1"/>
    </source>
</evidence>
<feature type="compositionally biased region" description="Basic and acidic residues" evidence="2">
    <location>
        <begin position="246"/>
        <end position="263"/>
    </location>
</feature>
<dbReference type="HOGENOM" id="CLU_085376_0_0_4"/>
<dbReference type="PROSITE" id="PS50943">
    <property type="entry name" value="HTH_CROC1"/>
    <property type="match status" value="1"/>
</dbReference>
<dbReference type="EMBL" id="CP000151">
    <property type="protein sequence ID" value="ABB09971.1"/>
    <property type="molecule type" value="Genomic_DNA"/>
</dbReference>
<evidence type="ECO:0000256" key="2">
    <source>
        <dbReference type="SAM" id="MobiDB-lite"/>
    </source>
</evidence>
<dbReference type="PATRIC" id="fig|482957.22.peg.3400"/>
<dbReference type="GO" id="GO:0003700">
    <property type="term" value="F:DNA-binding transcription factor activity"/>
    <property type="evidence" value="ECO:0007669"/>
    <property type="project" value="TreeGrafter"/>
</dbReference>
<dbReference type="CDD" id="cd02209">
    <property type="entry name" value="cupin_XRE_C"/>
    <property type="match status" value="1"/>
</dbReference>